<feature type="region of interest" description="Disordered" evidence="1">
    <location>
        <begin position="1"/>
        <end position="23"/>
    </location>
</feature>
<feature type="non-terminal residue" evidence="2">
    <location>
        <position position="65"/>
    </location>
</feature>
<evidence type="ECO:0000313" key="3">
    <source>
        <dbReference type="Proteomes" id="UP000559598"/>
    </source>
</evidence>
<protein>
    <submittedName>
        <fullName evidence="2">Uncharacterized protein</fullName>
    </submittedName>
</protein>
<dbReference type="AlphaFoldDB" id="A0A840DRF3"/>
<name>A0A840DRF3_9BACL</name>
<comment type="caution">
    <text evidence="2">The sequence shown here is derived from an EMBL/GenBank/DDBJ whole genome shotgun (WGS) entry which is preliminary data.</text>
</comment>
<dbReference type="EMBL" id="JACIDE010000044">
    <property type="protein sequence ID" value="MBB4075654.1"/>
    <property type="molecule type" value="Genomic_DNA"/>
</dbReference>
<proteinExistence type="predicted"/>
<dbReference type="Proteomes" id="UP000559598">
    <property type="component" value="Unassembled WGS sequence"/>
</dbReference>
<dbReference type="RefSeq" id="WP_183186112.1">
    <property type="nucleotide sequence ID" value="NZ_JACIDE010000044.1"/>
</dbReference>
<gene>
    <name evidence="2" type="ORF">GGR02_003508</name>
</gene>
<keyword evidence="3" id="KW-1185">Reference proteome</keyword>
<evidence type="ECO:0000256" key="1">
    <source>
        <dbReference type="SAM" id="MobiDB-lite"/>
    </source>
</evidence>
<evidence type="ECO:0000313" key="2">
    <source>
        <dbReference type="EMBL" id="MBB4075654.1"/>
    </source>
</evidence>
<accession>A0A840DRF3</accession>
<organism evidence="2 3">
    <name type="scientific">Anoxybacteroides voinovskiense</name>
    <dbReference type="NCBI Taxonomy" id="230470"/>
    <lineage>
        <taxon>Bacteria</taxon>
        <taxon>Bacillati</taxon>
        <taxon>Bacillota</taxon>
        <taxon>Bacilli</taxon>
        <taxon>Bacillales</taxon>
        <taxon>Anoxybacillaceae</taxon>
        <taxon>Anoxybacteroides</taxon>
    </lineage>
</organism>
<reference evidence="2 3" key="1">
    <citation type="submission" date="2020-08" db="EMBL/GenBank/DDBJ databases">
        <title>Genomic Encyclopedia of Type Strains, Phase IV (KMG-IV): sequencing the most valuable type-strain genomes for metagenomic binning, comparative biology and taxonomic classification.</title>
        <authorList>
            <person name="Goeker M."/>
        </authorList>
    </citation>
    <scope>NUCLEOTIDE SEQUENCE [LARGE SCALE GENOMIC DNA]</scope>
    <source>
        <strain evidence="2 3">DSM 17075</strain>
    </source>
</reference>
<sequence length="65" mass="7627">MSNQVPNGNNQVQKQAKKQSTSNINYYGREKDWALSTNGLYQKIENKHGEKQWIRIANYTEIQKI</sequence>